<keyword evidence="3" id="KW-1185">Reference proteome</keyword>
<dbReference type="SUPFAM" id="SSF52266">
    <property type="entry name" value="SGNH hydrolase"/>
    <property type="match status" value="1"/>
</dbReference>
<evidence type="ECO:0000313" key="3">
    <source>
        <dbReference type="Proteomes" id="UP001500542"/>
    </source>
</evidence>
<dbReference type="InterPro" id="IPR051532">
    <property type="entry name" value="Ester_Hydrolysis_Enzymes"/>
</dbReference>
<dbReference type="EMBL" id="BAAAHK010000013">
    <property type="protein sequence ID" value="GAA0950949.1"/>
    <property type="molecule type" value="Genomic_DNA"/>
</dbReference>
<dbReference type="PANTHER" id="PTHR30383:SF5">
    <property type="entry name" value="SGNH HYDROLASE-TYPE ESTERASE DOMAIN-CONTAINING PROTEIN"/>
    <property type="match status" value="1"/>
</dbReference>
<comment type="caution">
    <text evidence="2">The sequence shown here is derived from an EMBL/GenBank/DDBJ whole genome shotgun (WGS) entry which is preliminary data.</text>
</comment>
<dbReference type="GO" id="GO:0016787">
    <property type="term" value="F:hydrolase activity"/>
    <property type="evidence" value="ECO:0007669"/>
    <property type="project" value="UniProtKB-KW"/>
</dbReference>
<dbReference type="Proteomes" id="UP001500542">
    <property type="component" value="Unassembled WGS sequence"/>
</dbReference>
<dbReference type="Pfam" id="PF13472">
    <property type="entry name" value="Lipase_GDSL_2"/>
    <property type="match status" value="1"/>
</dbReference>
<reference evidence="3" key="1">
    <citation type="journal article" date="2019" name="Int. J. Syst. Evol. Microbiol.">
        <title>The Global Catalogue of Microorganisms (GCM) 10K type strain sequencing project: providing services to taxonomists for standard genome sequencing and annotation.</title>
        <authorList>
            <consortium name="The Broad Institute Genomics Platform"/>
            <consortium name="The Broad Institute Genome Sequencing Center for Infectious Disease"/>
            <person name="Wu L."/>
            <person name="Ma J."/>
        </authorList>
    </citation>
    <scope>NUCLEOTIDE SEQUENCE [LARGE SCALE GENOMIC DNA]</scope>
    <source>
        <strain evidence="3">JCM 10977</strain>
    </source>
</reference>
<sequence length="202" mass="22526">MTALLDPRRTIVFAGDSVTDCGRRDDPAGLGDGYVKNLYDELGQDRPRIVNAGISGHRAADLAARWQTDVLAYEPDVVSILVGINDTWRRYDEDDPTSAESFEHSYRALLEPLRSTQLVLIEPFLLAVKEEQHAWREDLDPKIEVVRRLATEYDALLVPADVEFNRQAAVVGATSLADDGVHPTAAGHALLAELWHRTVRDR</sequence>
<name>A0ABP4BH15_9ACTN</name>
<evidence type="ECO:0000259" key="1">
    <source>
        <dbReference type="Pfam" id="PF13472"/>
    </source>
</evidence>
<dbReference type="InterPro" id="IPR036514">
    <property type="entry name" value="SGNH_hydro_sf"/>
</dbReference>
<dbReference type="RefSeq" id="WP_343975230.1">
    <property type="nucleotide sequence ID" value="NZ_BAAAHK010000013.1"/>
</dbReference>
<dbReference type="PANTHER" id="PTHR30383">
    <property type="entry name" value="THIOESTERASE 1/PROTEASE 1/LYSOPHOSPHOLIPASE L1"/>
    <property type="match status" value="1"/>
</dbReference>
<organism evidence="2 3">
    <name type="scientific">Kribbella koreensis</name>
    <dbReference type="NCBI Taxonomy" id="57909"/>
    <lineage>
        <taxon>Bacteria</taxon>
        <taxon>Bacillati</taxon>
        <taxon>Actinomycetota</taxon>
        <taxon>Actinomycetes</taxon>
        <taxon>Propionibacteriales</taxon>
        <taxon>Kribbellaceae</taxon>
        <taxon>Kribbella</taxon>
    </lineage>
</organism>
<dbReference type="CDD" id="cd01834">
    <property type="entry name" value="SGNH_hydrolase_like_2"/>
    <property type="match status" value="1"/>
</dbReference>
<evidence type="ECO:0000313" key="2">
    <source>
        <dbReference type="EMBL" id="GAA0950949.1"/>
    </source>
</evidence>
<gene>
    <name evidence="2" type="ORF">GCM10009554_51660</name>
</gene>
<keyword evidence="2" id="KW-0378">Hydrolase</keyword>
<dbReference type="Gene3D" id="3.40.50.1110">
    <property type="entry name" value="SGNH hydrolase"/>
    <property type="match status" value="1"/>
</dbReference>
<dbReference type="InterPro" id="IPR013830">
    <property type="entry name" value="SGNH_hydro"/>
</dbReference>
<protein>
    <submittedName>
        <fullName evidence="2">SGNH/GDSL hydrolase family protein</fullName>
    </submittedName>
</protein>
<feature type="domain" description="SGNH hydrolase-type esterase" evidence="1">
    <location>
        <begin position="13"/>
        <end position="190"/>
    </location>
</feature>
<accession>A0ABP4BH15</accession>
<proteinExistence type="predicted"/>